<comment type="pathway">
    <text evidence="2">Glycolipid biosynthesis; glycosylphosphatidylinositol-anchor biosynthesis.</text>
</comment>
<dbReference type="RefSeq" id="WP_091761352.1">
    <property type="nucleotide sequence ID" value="NZ_FOHB01000007.1"/>
</dbReference>
<keyword evidence="7" id="KW-0256">Endoplasmic reticulum</keyword>
<evidence type="ECO:0000256" key="10">
    <source>
        <dbReference type="SAM" id="Phobius"/>
    </source>
</evidence>
<evidence type="ECO:0000256" key="1">
    <source>
        <dbReference type="ARBA" id="ARBA00004477"/>
    </source>
</evidence>
<evidence type="ECO:0000256" key="5">
    <source>
        <dbReference type="ARBA" id="ARBA00022679"/>
    </source>
</evidence>
<dbReference type="GO" id="GO:0016020">
    <property type="term" value="C:membrane"/>
    <property type="evidence" value="ECO:0007669"/>
    <property type="project" value="GOC"/>
</dbReference>
<sequence length="403" mass="43610">MKRLLKEYGPALAIYLVTRLLAVLFVVATSPGRVVHMEALPGYHSVGPAILPADYGTVMTSWDSQWYWDIAQNGYPDSARGADGQPQQTSLAFFPLYPMLVRLLMAITKLDFPIVAPTLSLLIGAAAVLVVYRLTAEATGRGQALSAVALLCCFPAAPIFQAAYTESLALLLVGSALLLVLRQRYWWAIIPVLLLGLTRNISLVLAPVIALHWWVRVARPLRRRDGRIPWPPVSLLALFTASVAATGMWLLLAGAITGEPDAYLTTMKAWPGFTSSPFDPPWLAAAHRTGAAGWVVLAVLVLSYAGLLLRLAQRSPGPELWGWAATYPAYILMTTGATWSIVRYLLLSFPIALALVPGPQKGNSKMMRASLVAGLCLLGIAAQWVWVSKLLVYAGPQGGWGFP</sequence>
<dbReference type="GO" id="GO:0006506">
    <property type="term" value="P:GPI anchor biosynthetic process"/>
    <property type="evidence" value="ECO:0007669"/>
    <property type="project" value="UniProtKB-UniPathway"/>
</dbReference>
<dbReference type="PANTHER" id="PTHR12468">
    <property type="entry name" value="GPI MANNOSYLTRANSFERASE 2"/>
    <property type="match status" value="1"/>
</dbReference>
<evidence type="ECO:0000256" key="3">
    <source>
        <dbReference type="ARBA" id="ARBA00022502"/>
    </source>
</evidence>
<evidence type="ECO:0000256" key="9">
    <source>
        <dbReference type="ARBA" id="ARBA00023136"/>
    </source>
</evidence>
<feature type="transmembrane region" description="Helical" evidence="10">
    <location>
        <begin position="185"/>
        <end position="214"/>
    </location>
</feature>
<feature type="transmembrane region" description="Helical" evidence="10">
    <location>
        <begin position="112"/>
        <end position="132"/>
    </location>
</feature>
<comment type="subcellular location">
    <subcellularLocation>
        <location evidence="1">Endoplasmic reticulum membrane</location>
        <topology evidence="1">Multi-pass membrane protein</topology>
    </subcellularLocation>
</comment>
<evidence type="ECO:0000256" key="8">
    <source>
        <dbReference type="ARBA" id="ARBA00022989"/>
    </source>
</evidence>
<gene>
    <name evidence="11" type="ORF">SAMN05216199_3649</name>
</gene>
<dbReference type="GO" id="GO:0004376">
    <property type="term" value="F:GPI mannosyltransferase activity"/>
    <property type="evidence" value="ECO:0007669"/>
    <property type="project" value="InterPro"/>
</dbReference>
<evidence type="ECO:0000256" key="6">
    <source>
        <dbReference type="ARBA" id="ARBA00022692"/>
    </source>
</evidence>
<feature type="transmembrane region" description="Helical" evidence="10">
    <location>
        <begin position="12"/>
        <end position="30"/>
    </location>
</feature>
<organism evidence="11 12">
    <name type="scientific">Pedococcus cremeus</name>
    <dbReference type="NCBI Taxonomy" id="587636"/>
    <lineage>
        <taxon>Bacteria</taxon>
        <taxon>Bacillati</taxon>
        <taxon>Actinomycetota</taxon>
        <taxon>Actinomycetes</taxon>
        <taxon>Micrococcales</taxon>
        <taxon>Intrasporangiaceae</taxon>
        <taxon>Pedococcus</taxon>
    </lineage>
</organism>
<reference evidence="12" key="1">
    <citation type="submission" date="2016-10" db="EMBL/GenBank/DDBJ databases">
        <authorList>
            <person name="Varghese N."/>
            <person name="Submissions S."/>
        </authorList>
    </citation>
    <scope>NUCLEOTIDE SEQUENCE [LARGE SCALE GENOMIC DNA]</scope>
    <source>
        <strain evidence="12">CGMCC 1.6963</strain>
    </source>
</reference>
<name>A0A1H9XC65_9MICO</name>
<proteinExistence type="predicted"/>
<feature type="transmembrane region" description="Helical" evidence="10">
    <location>
        <begin position="235"/>
        <end position="256"/>
    </location>
</feature>
<evidence type="ECO:0008006" key="13">
    <source>
        <dbReference type="Google" id="ProtNLM"/>
    </source>
</evidence>
<keyword evidence="9 10" id="KW-0472">Membrane</keyword>
<feature type="transmembrane region" description="Helical" evidence="10">
    <location>
        <begin position="366"/>
        <end position="387"/>
    </location>
</feature>
<feature type="transmembrane region" description="Helical" evidence="10">
    <location>
        <begin position="144"/>
        <end position="165"/>
    </location>
</feature>
<dbReference type="PANTHER" id="PTHR12468:SF2">
    <property type="entry name" value="GPI MANNOSYLTRANSFERASE 2"/>
    <property type="match status" value="1"/>
</dbReference>
<feature type="transmembrane region" description="Helical" evidence="10">
    <location>
        <begin position="291"/>
        <end position="312"/>
    </location>
</feature>
<keyword evidence="6 10" id="KW-0812">Transmembrane</keyword>
<evidence type="ECO:0000313" key="12">
    <source>
        <dbReference type="Proteomes" id="UP000199019"/>
    </source>
</evidence>
<dbReference type="GO" id="GO:0000009">
    <property type="term" value="F:alpha-1,6-mannosyltransferase activity"/>
    <property type="evidence" value="ECO:0007669"/>
    <property type="project" value="InterPro"/>
</dbReference>
<dbReference type="OrthoDB" id="151635at2"/>
<evidence type="ECO:0000256" key="2">
    <source>
        <dbReference type="ARBA" id="ARBA00004687"/>
    </source>
</evidence>
<keyword evidence="5" id="KW-0808">Transferase</keyword>
<dbReference type="InterPro" id="IPR007315">
    <property type="entry name" value="PIG-V/Gpi18"/>
</dbReference>
<accession>A0A1H9XC65</accession>
<protein>
    <recommendedName>
        <fullName evidence="13">Glycosyltransferase RgtA/B/C/D-like domain-containing protein</fullName>
    </recommendedName>
</protein>
<dbReference type="UniPathway" id="UPA00196"/>
<keyword evidence="4" id="KW-0328">Glycosyltransferase</keyword>
<evidence type="ECO:0000256" key="4">
    <source>
        <dbReference type="ARBA" id="ARBA00022676"/>
    </source>
</evidence>
<evidence type="ECO:0000313" key="11">
    <source>
        <dbReference type="EMBL" id="SES43714.1"/>
    </source>
</evidence>
<dbReference type="AlphaFoldDB" id="A0A1H9XC65"/>
<feature type="transmembrane region" description="Helical" evidence="10">
    <location>
        <begin position="324"/>
        <end position="346"/>
    </location>
</feature>
<keyword evidence="3" id="KW-0337">GPI-anchor biosynthesis</keyword>
<evidence type="ECO:0000256" key="7">
    <source>
        <dbReference type="ARBA" id="ARBA00022824"/>
    </source>
</evidence>
<keyword evidence="8 10" id="KW-1133">Transmembrane helix</keyword>
<dbReference type="STRING" id="587636.SAMN05216199_3649"/>
<dbReference type="Proteomes" id="UP000199019">
    <property type="component" value="Unassembled WGS sequence"/>
</dbReference>
<dbReference type="EMBL" id="FOHB01000007">
    <property type="protein sequence ID" value="SES43714.1"/>
    <property type="molecule type" value="Genomic_DNA"/>
</dbReference>
<keyword evidence="12" id="KW-1185">Reference proteome</keyword>